<dbReference type="AlphaFoldDB" id="A0A0D0NFF5"/>
<organism evidence="1 2">
    <name type="scientific">Kitasatospora griseola</name>
    <name type="common">Streptomyces griseolosporeus</name>
    <dbReference type="NCBI Taxonomy" id="2064"/>
    <lineage>
        <taxon>Bacteria</taxon>
        <taxon>Bacillati</taxon>
        <taxon>Actinomycetota</taxon>
        <taxon>Actinomycetes</taxon>
        <taxon>Kitasatosporales</taxon>
        <taxon>Streptomycetaceae</taxon>
        <taxon>Kitasatospora</taxon>
    </lineage>
</organism>
<reference evidence="1 2" key="1">
    <citation type="submission" date="2015-02" db="EMBL/GenBank/DDBJ databases">
        <title>Draft genome sequence of Kitasatospora griseola MF730-N6, a bafilomycin, terpentecin and satosporin producer.</title>
        <authorList>
            <person name="Arens J.C."/>
            <person name="Haltli B."/>
            <person name="Kerr R.G."/>
        </authorList>
    </citation>
    <scope>NUCLEOTIDE SEQUENCE [LARGE SCALE GENOMIC DNA]</scope>
    <source>
        <strain evidence="1 2">MF730-N6</strain>
    </source>
</reference>
<gene>
    <name evidence="1" type="ORF">TR51_06510</name>
</gene>
<dbReference type="RefSeq" id="WP_043908771.1">
    <property type="nucleotide sequence ID" value="NZ_JXZB01000001.1"/>
</dbReference>
<dbReference type="OrthoDB" id="4271765at2"/>
<proteinExistence type="predicted"/>
<dbReference type="PATRIC" id="fig|2064.6.peg.1430"/>
<evidence type="ECO:0000313" key="1">
    <source>
        <dbReference type="EMBL" id="KIQ67035.1"/>
    </source>
</evidence>
<accession>A0A0D0NFF5</accession>
<protein>
    <submittedName>
        <fullName evidence="1">Uncharacterized protein</fullName>
    </submittedName>
</protein>
<dbReference type="Proteomes" id="UP000032066">
    <property type="component" value="Unassembled WGS sequence"/>
</dbReference>
<sequence>MTRRQPNITQLARDARDLIEHINRATAGPVDIPAPQISATTQALLSLVQRLPQAIEQLGWALDRQARADAIRMDNGTEPEAAVATVKNALADTVSALNETAEHLQHAATPLFSMAAK</sequence>
<name>A0A0D0NFF5_KITGR</name>
<dbReference type="EMBL" id="JXZB01000001">
    <property type="protein sequence ID" value="KIQ67035.1"/>
    <property type="molecule type" value="Genomic_DNA"/>
</dbReference>
<dbReference type="STRING" id="2064.TR51_06510"/>
<comment type="caution">
    <text evidence="1">The sequence shown here is derived from an EMBL/GenBank/DDBJ whole genome shotgun (WGS) entry which is preliminary data.</text>
</comment>
<evidence type="ECO:0000313" key="2">
    <source>
        <dbReference type="Proteomes" id="UP000032066"/>
    </source>
</evidence>
<keyword evidence="2" id="KW-1185">Reference proteome</keyword>